<gene>
    <name evidence="1" type="primary">cas7u</name>
    <name evidence="1" type="ORF">C7B47_15635</name>
</gene>
<accession>A0A2T2WNC4</accession>
<dbReference type="EMBL" id="PXYX01000065">
    <property type="protein sequence ID" value="PSR23713.1"/>
    <property type="molecule type" value="Genomic_DNA"/>
</dbReference>
<comment type="caution">
    <text evidence="1">The sequence shown here is derived from an EMBL/GenBank/DDBJ whole genome shotgun (WGS) entry which is preliminary data.</text>
</comment>
<organism evidence="1 2">
    <name type="scientific">Sulfobacillus thermosulfidooxidans</name>
    <dbReference type="NCBI Taxonomy" id="28034"/>
    <lineage>
        <taxon>Bacteria</taxon>
        <taxon>Bacillati</taxon>
        <taxon>Bacillota</taxon>
        <taxon>Clostridia</taxon>
        <taxon>Eubacteriales</taxon>
        <taxon>Clostridiales Family XVII. Incertae Sedis</taxon>
        <taxon>Sulfobacillus</taxon>
    </lineage>
</organism>
<protein>
    <submittedName>
        <fullName evidence="1">Type I-U CRISPR-associated protein Cas7</fullName>
    </submittedName>
</protein>
<sequence>MWACPDGCSGSGGASPAKQPFFPMQRRFSSMIETITDFNALLTDDNLVAIRLTQRLAPITDTPVIFPPTYANIGYDITTFSDGTKVVTIDSIPSQANRLEPLLYTKDKQTENWLVPPVTLVFSHESPRIQASLLEIGHRAADAIVLYGTDLGSDLQKAFKDLQHGNAYPLACIAPTSLLFGFWDSRGTGQKRPRILRAQIRAWDIEVVYTASQYRSVWEYLNESQRQSIDDAVKNGKKSANASEKKRSAWGLADVPNVYRPQSHDRVLGGVWVRGRLERDVVINLIALRALKGADAQQTNALQRYLLGLALWTGTQDLDLYLREGCLLRYADPNDQWMTVPRRGDPRPVEWNRDQINAYAQETAAPFRTEWPTVFGDYWPHLEYPVHIEGVARTIKNAKDDSLNLEDDPA</sequence>
<name>A0A2T2WNC4_SULTH</name>
<dbReference type="AlphaFoldDB" id="A0A2T2WNC4"/>
<evidence type="ECO:0000313" key="1">
    <source>
        <dbReference type="EMBL" id="PSR23713.1"/>
    </source>
</evidence>
<dbReference type="Proteomes" id="UP000242705">
    <property type="component" value="Unassembled WGS sequence"/>
</dbReference>
<proteinExistence type="predicted"/>
<dbReference type="Pfam" id="PF09617">
    <property type="entry name" value="Cas_GSU0053"/>
    <property type="match status" value="1"/>
</dbReference>
<reference evidence="1 2" key="1">
    <citation type="journal article" date="2014" name="BMC Genomics">
        <title>Comparison of environmental and isolate Sulfobacillus genomes reveals diverse carbon, sulfur, nitrogen, and hydrogen metabolisms.</title>
        <authorList>
            <person name="Justice N.B."/>
            <person name="Norman A."/>
            <person name="Brown C.T."/>
            <person name="Singh A."/>
            <person name="Thomas B.C."/>
            <person name="Banfield J.F."/>
        </authorList>
    </citation>
    <scope>NUCLEOTIDE SEQUENCE [LARGE SCALE GENOMIC DNA]</scope>
    <source>
        <strain evidence="1">AMDSBA5</strain>
    </source>
</reference>
<evidence type="ECO:0000313" key="2">
    <source>
        <dbReference type="Proteomes" id="UP000242705"/>
    </source>
</evidence>
<dbReference type="InterPro" id="IPR013403">
    <property type="entry name" value="CRISPR-assoc_prot_Csb1/Cas7u"/>
</dbReference>
<dbReference type="NCBIfam" id="TIGR02570">
    <property type="entry name" value="cas7_GSU0053"/>
    <property type="match status" value="1"/>
</dbReference>